<comment type="similarity">
    <text evidence="1">Belongs to the antirestriction protein family.</text>
</comment>
<dbReference type="EMBL" id="JACORU010000022">
    <property type="protein sequence ID" value="MBC5768687.1"/>
    <property type="molecule type" value="Genomic_DNA"/>
</dbReference>
<dbReference type="InterPro" id="IPR042297">
    <property type="entry name" value="Antirestriction_sf"/>
</dbReference>
<dbReference type="Gene3D" id="3.30.70.3580">
    <property type="entry name" value="Antirestriction protein"/>
    <property type="match status" value="1"/>
</dbReference>
<proteinExistence type="inferred from homology"/>
<gene>
    <name evidence="2" type="ORF">H8R02_29770</name>
</gene>
<evidence type="ECO:0000256" key="1">
    <source>
        <dbReference type="ARBA" id="ARBA00008618"/>
    </source>
</evidence>
<organism evidence="2 3">
    <name type="scientific">Ramlibacter albus</name>
    <dbReference type="NCBI Taxonomy" id="2079448"/>
    <lineage>
        <taxon>Bacteria</taxon>
        <taxon>Pseudomonadati</taxon>
        <taxon>Pseudomonadota</taxon>
        <taxon>Betaproteobacteria</taxon>
        <taxon>Burkholderiales</taxon>
        <taxon>Comamonadaceae</taxon>
        <taxon>Ramlibacter</taxon>
    </lineage>
</organism>
<evidence type="ECO:0000313" key="3">
    <source>
        <dbReference type="Proteomes" id="UP000596827"/>
    </source>
</evidence>
<protein>
    <submittedName>
        <fullName evidence="2">Antirestriction protein</fullName>
    </submittedName>
</protein>
<dbReference type="AlphaFoldDB" id="A0A923MDE4"/>
<comment type="caution">
    <text evidence="2">The sequence shown here is derived from an EMBL/GenBank/DDBJ whole genome shotgun (WGS) entry which is preliminary data.</text>
</comment>
<dbReference type="Pfam" id="PF03230">
    <property type="entry name" value="Antirestrict"/>
    <property type="match status" value="1"/>
</dbReference>
<evidence type="ECO:0000313" key="2">
    <source>
        <dbReference type="EMBL" id="MBC5768687.1"/>
    </source>
</evidence>
<name>A0A923MDE4_9BURK</name>
<reference evidence="2" key="1">
    <citation type="submission" date="2020-08" db="EMBL/GenBank/DDBJ databases">
        <title>Ramlibacter sp. GTP1 16S ribosomal RNA gene genome sequencing and assembly.</title>
        <authorList>
            <person name="Kang M."/>
        </authorList>
    </citation>
    <scope>NUCLEOTIDE SEQUENCE</scope>
    <source>
        <strain evidence="2">GTP1</strain>
    </source>
</reference>
<sequence length="134" mass="14963">MTIHCGVIPDHLRASHFAKLFGVRTIHVESYVFDTASSLSPDYNGGHWTFHGLCNGGFYMAPTIPDRFRVECANGFDGVLSADAFGITCSLYAYSLLSFSPDHEFAQACTEHFHKLREFMLDHEEAASIQRAID</sequence>
<dbReference type="Proteomes" id="UP000596827">
    <property type="component" value="Unassembled WGS sequence"/>
</dbReference>
<accession>A0A923MDE4</accession>
<dbReference type="InterPro" id="IPR004914">
    <property type="entry name" value="Antirestrict"/>
</dbReference>
<keyword evidence="3" id="KW-1185">Reference proteome</keyword>